<comment type="caution">
    <text evidence="1">The sequence shown here is derived from an EMBL/GenBank/DDBJ whole genome shotgun (WGS) entry which is preliminary data.</text>
</comment>
<evidence type="ECO:0000313" key="1">
    <source>
        <dbReference type="EMBL" id="CCH99299.1"/>
    </source>
</evidence>
<organism evidence="1 2">
    <name type="scientific">Microcystis aeruginosa PCC 9717</name>
    <dbReference type="NCBI Taxonomy" id="1160286"/>
    <lineage>
        <taxon>Bacteria</taxon>
        <taxon>Bacillati</taxon>
        <taxon>Cyanobacteriota</taxon>
        <taxon>Cyanophyceae</taxon>
        <taxon>Oscillatoriophycideae</taxon>
        <taxon>Chroococcales</taxon>
        <taxon>Microcystaceae</taxon>
        <taxon>Microcystis</taxon>
    </lineage>
</organism>
<dbReference type="HOGENOM" id="CLU_071039_2_0_3"/>
<dbReference type="Proteomes" id="UP000003172">
    <property type="component" value="Unassembled WGS sequence"/>
</dbReference>
<dbReference type="EMBL" id="CAII01000563">
    <property type="protein sequence ID" value="CCH99299.1"/>
    <property type="molecule type" value="Genomic_DNA"/>
</dbReference>
<name>I4FUH4_MICAE</name>
<proteinExistence type="predicted"/>
<reference evidence="1 2" key="1">
    <citation type="submission" date="2012-04" db="EMBL/GenBank/DDBJ databases">
        <authorList>
            <person name="Genoscope - CEA"/>
        </authorList>
    </citation>
    <scope>NUCLEOTIDE SEQUENCE [LARGE SCALE GENOMIC DNA]</scope>
    <source>
        <strain evidence="1 2">9717</strain>
    </source>
</reference>
<dbReference type="AlphaFoldDB" id="I4FUH4"/>
<dbReference type="PANTHER" id="PTHR35586:SF1">
    <property type="entry name" value="SLL1691 PROTEIN"/>
    <property type="match status" value="1"/>
</dbReference>
<evidence type="ECO:0000313" key="2">
    <source>
        <dbReference type="Proteomes" id="UP000003172"/>
    </source>
</evidence>
<gene>
    <name evidence="1" type="ORF">MICAB_6050006</name>
</gene>
<protein>
    <submittedName>
        <fullName evidence="1">Uncharacterized protein</fullName>
    </submittedName>
</protein>
<dbReference type="PANTHER" id="PTHR35586">
    <property type="entry name" value="SLL1691 PROTEIN"/>
    <property type="match status" value="1"/>
</dbReference>
<accession>I4FUH4</accession>
<sequence length="218" mass="25538">MFIYNYRAFDLYHKPVISLAILGDESRSWRPNFYQYGLGGSQVKVDFLMVKLLDYQWEDLEQSENIWAIIVMAHLKTKATTNNLREREQWKWNLVRGLYQRGLTKFEIINLGKFIDKMMTLPPQLQLNFKTKLSQYEEENKMPFLSTIEEMALEEGAKLTSQKYIILALQSRFGEIPNSLIETINQIEDVSVLESLFVPSITINSLEEFQHLVNDSLS</sequence>